<keyword evidence="4" id="KW-1185">Reference proteome</keyword>
<dbReference type="PANTHER" id="PTHR28008">
    <property type="entry name" value="DOMAIN PROTEIN, PUTATIVE (AFU_ORTHOLOGUE AFUA_3G10980)-RELATED"/>
    <property type="match status" value="1"/>
</dbReference>
<evidence type="ECO:0000313" key="3">
    <source>
        <dbReference type="EMBL" id="GIU44007.1"/>
    </source>
</evidence>
<keyword evidence="1" id="KW-0472">Membrane</keyword>
<dbReference type="NCBIfam" id="NF037970">
    <property type="entry name" value="vanZ_1"/>
    <property type="match status" value="1"/>
</dbReference>
<proteinExistence type="predicted"/>
<organism evidence="3 4">
    <name type="scientific">Shewanella colwelliana</name>
    <name type="common">Alteromonas colwelliana</name>
    <dbReference type="NCBI Taxonomy" id="23"/>
    <lineage>
        <taxon>Bacteria</taxon>
        <taxon>Pseudomonadati</taxon>
        <taxon>Pseudomonadota</taxon>
        <taxon>Gammaproteobacteria</taxon>
        <taxon>Alteromonadales</taxon>
        <taxon>Shewanellaceae</taxon>
        <taxon>Shewanella</taxon>
    </lineage>
</organism>
<evidence type="ECO:0000313" key="4">
    <source>
        <dbReference type="Proteomes" id="UP000773469"/>
    </source>
</evidence>
<keyword evidence="1" id="KW-1133">Transmembrane helix</keyword>
<evidence type="ECO:0000256" key="1">
    <source>
        <dbReference type="SAM" id="Phobius"/>
    </source>
</evidence>
<keyword evidence="1" id="KW-0812">Transmembrane</keyword>
<comment type="caution">
    <text evidence="3">The sequence shown here is derived from an EMBL/GenBank/DDBJ whole genome shotgun (WGS) entry which is preliminary data.</text>
</comment>
<dbReference type="InterPro" id="IPR006976">
    <property type="entry name" value="VanZ-like"/>
</dbReference>
<protein>
    <submittedName>
        <fullName evidence="3">Teicoplanin resistance protein VanZ</fullName>
    </submittedName>
</protein>
<dbReference type="Pfam" id="PF04892">
    <property type="entry name" value="VanZ"/>
    <property type="match status" value="1"/>
</dbReference>
<evidence type="ECO:0000259" key="2">
    <source>
        <dbReference type="Pfam" id="PF04892"/>
    </source>
</evidence>
<feature type="transmembrane region" description="Helical" evidence="1">
    <location>
        <begin position="70"/>
        <end position="91"/>
    </location>
</feature>
<name>A0ABQ4P8Z5_SHECO</name>
<reference evidence="3 4" key="1">
    <citation type="submission" date="2021-05" db="EMBL/GenBank/DDBJ databases">
        <title>Molecular characterization for Shewanella algae harboring chromosomal blaOXA-55-like strains isolated from clinical and environment sample.</title>
        <authorList>
            <person name="Ohama Y."/>
            <person name="Aoki K."/>
            <person name="Harada S."/>
            <person name="Moriya K."/>
            <person name="Ishii Y."/>
            <person name="Tateda K."/>
        </authorList>
    </citation>
    <scope>NUCLEOTIDE SEQUENCE [LARGE SCALE GENOMIC DNA]</scope>
    <source>
        <strain evidence="3 4">MBTL60-118</strain>
    </source>
</reference>
<dbReference type="EMBL" id="BPEU01000024">
    <property type="protein sequence ID" value="GIU44007.1"/>
    <property type="molecule type" value="Genomic_DNA"/>
</dbReference>
<gene>
    <name evidence="3" type="ORF">TUM3794_30980</name>
</gene>
<dbReference type="Proteomes" id="UP000773469">
    <property type="component" value="Unassembled WGS sequence"/>
</dbReference>
<dbReference type="PANTHER" id="PTHR28008:SF1">
    <property type="entry name" value="DOMAIN PROTEIN, PUTATIVE (AFU_ORTHOLOGUE AFUA_3G10980)-RELATED"/>
    <property type="match status" value="1"/>
</dbReference>
<accession>A0ABQ4P8Z5</accession>
<sequence length="103" mass="11856">MISYLVFSRPNYPQVIPNMDKLGHLGSFFSLALLTHLAFEPRWHTLAVVLAGYAMFIELVQSRLPYRSASFADFVADMLGVLLFYFGLWLYRRYVKASAIKSE</sequence>
<feature type="domain" description="VanZ-like" evidence="2">
    <location>
        <begin position="19"/>
        <end position="90"/>
    </location>
</feature>